<dbReference type="OrthoDB" id="7204167at2"/>
<dbReference type="PANTHER" id="PTHR31793:SF24">
    <property type="entry name" value="LONG-CHAIN ACYL-COA THIOESTERASE FADM"/>
    <property type="match status" value="1"/>
</dbReference>
<dbReference type="InterPro" id="IPR050563">
    <property type="entry name" value="4-hydroxybenzoyl-CoA_TE"/>
</dbReference>
<name>A0A3A1P3E6_9SPHN</name>
<gene>
    <name evidence="1" type="ORF">D2V17_14810</name>
</gene>
<dbReference type="GO" id="GO:0047617">
    <property type="term" value="F:fatty acyl-CoA hydrolase activity"/>
    <property type="evidence" value="ECO:0007669"/>
    <property type="project" value="TreeGrafter"/>
</dbReference>
<proteinExistence type="predicted"/>
<dbReference type="CDD" id="cd00586">
    <property type="entry name" value="4HBT"/>
    <property type="match status" value="1"/>
</dbReference>
<dbReference type="Pfam" id="PF13279">
    <property type="entry name" value="4HBT_2"/>
    <property type="match status" value="1"/>
</dbReference>
<dbReference type="AlphaFoldDB" id="A0A3A1P3E6"/>
<protein>
    <submittedName>
        <fullName evidence="1">Acyl-CoA thioesterase</fullName>
    </submittedName>
</protein>
<dbReference type="EMBL" id="QXFM01000117">
    <property type="protein sequence ID" value="RIV82585.1"/>
    <property type="molecule type" value="Genomic_DNA"/>
</dbReference>
<dbReference type="Proteomes" id="UP000265366">
    <property type="component" value="Unassembled WGS sequence"/>
</dbReference>
<dbReference type="SUPFAM" id="SSF54637">
    <property type="entry name" value="Thioesterase/thiol ester dehydrase-isomerase"/>
    <property type="match status" value="1"/>
</dbReference>
<dbReference type="Gene3D" id="3.10.129.10">
    <property type="entry name" value="Hotdog Thioesterase"/>
    <property type="match status" value="1"/>
</dbReference>
<dbReference type="PANTHER" id="PTHR31793">
    <property type="entry name" value="4-HYDROXYBENZOYL-COA THIOESTERASE FAMILY MEMBER"/>
    <property type="match status" value="1"/>
</dbReference>
<dbReference type="RefSeq" id="WP_119593575.1">
    <property type="nucleotide sequence ID" value="NZ_QXFM01000117.1"/>
</dbReference>
<comment type="caution">
    <text evidence="1">The sequence shown here is derived from an EMBL/GenBank/DDBJ whole genome shotgun (WGS) entry which is preliminary data.</text>
</comment>
<keyword evidence="2" id="KW-1185">Reference proteome</keyword>
<evidence type="ECO:0000313" key="1">
    <source>
        <dbReference type="EMBL" id="RIV82585.1"/>
    </source>
</evidence>
<organism evidence="1 2">
    <name type="scientific">Aurantiacibacter xanthus</name>
    <dbReference type="NCBI Taxonomy" id="1784712"/>
    <lineage>
        <taxon>Bacteria</taxon>
        <taxon>Pseudomonadati</taxon>
        <taxon>Pseudomonadota</taxon>
        <taxon>Alphaproteobacteria</taxon>
        <taxon>Sphingomonadales</taxon>
        <taxon>Erythrobacteraceae</taxon>
        <taxon>Aurantiacibacter</taxon>
    </lineage>
</organism>
<sequence length="140" mass="15516">MTFKTTTQVRFAHIDAAGIVFYPRYFEMLNAAVEDWFAQQVGCDFRSMHRDRGIGVPTVTLEAEFLAPSFLGDVLTVRIDPVAIGRSSCTYEAVFSGEGTDRMKVVGKLVCMDLAAHKSVPWPDDIRERISPDPVCALGL</sequence>
<accession>A0A3A1P3E6</accession>
<reference evidence="1 2" key="1">
    <citation type="submission" date="2018-08" db="EMBL/GenBank/DDBJ databases">
        <title>Erythrobacter zhengii sp.nov., a bacterium isolated from deep-sea sediment.</title>
        <authorList>
            <person name="Fang C."/>
            <person name="Wu Y.-H."/>
            <person name="Sun C."/>
            <person name="Wang H."/>
            <person name="Cheng H."/>
            <person name="Meng F.-X."/>
            <person name="Wang C.-S."/>
            <person name="Xu X.-W."/>
        </authorList>
    </citation>
    <scope>NUCLEOTIDE SEQUENCE [LARGE SCALE GENOMIC DNA]</scope>
    <source>
        <strain evidence="1 2">CCTCC AB 2015396</strain>
    </source>
</reference>
<evidence type="ECO:0000313" key="2">
    <source>
        <dbReference type="Proteomes" id="UP000265366"/>
    </source>
</evidence>
<dbReference type="InterPro" id="IPR029069">
    <property type="entry name" value="HotDog_dom_sf"/>
</dbReference>